<reference evidence="2" key="1">
    <citation type="journal article" date="2014" name="Nat. Genet.">
        <title>Genome and transcriptome of the porcine whipworm Trichuris suis.</title>
        <authorList>
            <person name="Jex A.R."/>
            <person name="Nejsum P."/>
            <person name="Schwarz E.M."/>
            <person name="Hu L."/>
            <person name="Young N.D."/>
            <person name="Hall R.S."/>
            <person name="Korhonen P.K."/>
            <person name="Liao S."/>
            <person name="Thamsborg S."/>
            <person name="Xia J."/>
            <person name="Xu P."/>
            <person name="Wang S."/>
            <person name="Scheerlinck J.P."/>
            <person name="Hofmann A."/>
            <person name="Sternberg P.W."/>
            <person name="Wang J."/>
            <person name="Gasser R.B."/>
        </authorList>
    </citation>
    <scope>NUCLEOTIDE SEQUENCE [LARGE SCALE GENOMIC DNA]</scope>
    <source>
        <strain evidence="2">DCEP-RM93F</strain>
    </source>
</reference>
<sequence>MIDPIPRYLGRMDHYMCFIVVNIDIRQSMSRGAGTPLEACFAIEPERTITLLCRTLVIRLKNGQERKLLSAVHRANRRAGDTPALAPLAVPTFLPADPELWFARLDLFFRHRHVRDEETMFELTLSVLTEETLGTLRDFILRADQQTAPFTALRAVCLERLVEDRAHRIRQAITDEELAGCPPPAFLRRLQQLMPAGANEGSESLIRQLFLSRLQHQVQAALLL</sequence>
<dbReference type="AlphaFoldDB" id="A0A085NA33"/>
<organism evidence="2">
    <name type="scientific">Trichuris suis</name>
    <name type="common">pig whipworm</name>
    <dbReference type="NCBI Taxonomy" id="68888"/>
    <lineage>
        <taxon>Eukaryota</taxon>
        <taxon>Metazoa</taxon>
        <taxon>Ecdysozoa</taxon>
        <taxon>Nematoda</taxon>
        <taxon>Enoplea</taxon>
        <taxon>Dorylaimia</taxon>
        <taxon>Trichinellida</taxon>
        <taxon>Trichuridae</taxon>
        <taxon>Trichuris</taxon>
    </lineage>
</organism>
<dbReference type="EMBL" id="KL367526">
    <property type="protein sequence ID" value="KFD66329.1"/>
    <property type="molecule type" value="Genomic_DNA"/>
</dbReference>
<dbReference type="EMBL" id="KL367526">
    <property type="protein sequence ID" value="KFD66330.1"/>
    <property type="molecule type" value="Genomic_DNA"/>
</dbReference>
<dbReference type="Pfam" id="PF23055">
    <property type="entry name" value="DUF7041"/>
    <property type="match status" value="1"/>
</dbReference>
<evidence type="ECO:0000259" key="1">
    <source>
        <dbReference type="Pfam" id="PF23055"/>
    </source>
</evidence>
<dbReference type="Proteomes" id="UP000030758">
    <property type="component" value="Unassembled WGS sequence"/>
</dbReference>
<name>A0A085NA33_9BILA</name>
<evidence type="ECO:0000313" key="3">
    <source>
        <dbReference type="EMBL" id="KFD66330.1"/>
    </source>
</evidence>
<gene>
    <name evidence="2" type="ORF">M514_21616</name>
    <name evidence="3" type="ORF">M514_21617</name>
</gene>
<dbReference type="PANTHER" id="PTHR33327:SF3">
    <property type="entry name" value="RNA-DIRECTED DNA POLYMERASE"/>
    <property type="match status" value="1"/>
</dbReference>
<accession>A0A085NA33</accession>
<protein>
    <recommendedName>
        <fullName evidence="1">DUF7041 domain-containing protein</fullName>
    </recommendedName>
</protein>
<proteinExistence type="predicted"/>
<evidence type="ECO:0000313" key="2">
    <source>
        <dbReference type="EMBL" id="KFD66329.1"/>
    </source>
</evidence>
<dbReference type="InterPro" id="IPR055469">
    <property type="entry name" value="DUF7041"/>
</dbReference>
<dbReference type="PANTHER" id="PTHR33327">
    <property type="entry name" value="ENDONUCLEASE"/>
    <property type="match status" value="1"/>
</dbReference>
<feature type="domain" description="DUF7041" evidence="1">
    <location>
        <begin position="90"/>
        <end position="173"/>
    </location>
</feature>